<keyword evidence="5" id="KW-0378">Hydrolase</keyword>
<evidence type="ECO:0000256" key="1">
    <source>
        <dbReference type="ARBA" id="ARBA00001946"/>
    </source>
</evidence>
<keyword evidence="4" id="KW-0479">Metal-binding</keyword>
<feature type="domain" description="PIN" evidence="8">
    <location>
        <begin position="4"/>
        <end position="119"/>
    </location>
</feature>
<name>A0A3M6R974_9BURK</name>
<evidence type="ECO:0000313" key="10">
    <source>
        <dbReference type="Proteomes" id="UP000275180"/>
    </source>
</evidence>
<dbReference type="PANTHER" id="PTHR33653:SF1">
    <property type="entry name" value="RIBONUCLEASE VAPC2"/>
    <property type="match status" value="1"/>
</dbReference>
<gene>
    <name evidence="9" type="ORF">EBQ34_09665</name>
</gene>
<dbReference type="OrthoDB" id="9800524at2"/>
<comment type="similarity">
    <text evidence="7">Belongs to the PINc/VapC protein family.</text>
</comment>
<evidence type="ECO:0000313" key="9">
    <source>
        <dbReference type="EMBL" id="RMX11867.1"/>
    </source>
</evidence>
<dbReference type="Pfam" id="PF01850">
    <property type="entry name" value="PIN"/>
    <property type="match status" value="1"/>
</dbReference>
<dbReference type="GO" id="GO:0016787">
    <property type="term" value="F:hydrolase activity"/>
    <property type="evidence" value="ECO:0007669"/>
    <property type="project" value="UniProtKB-KW"/>
</dbReference>
<reference evidence="9 10" key="1">
    <citation type="submission" date="2018-10" db="EMBL/GenBank/DDBJ databases">
        <title>Comamonadaceae CDC group NO-1 genome sequencing and assembly.</title>
        <authorList>
            <person name="Bernier A.-M."/>
            <person name="Bernard K."/>
        </authorList>
    </citation>
    <scope>NUCLEOTIDE SEQUENCE [LARGE SCALE GENOMIC DNA]</scope>
    <source>
        <strain evidence="9 10">NML180582</strain>
    </source>
</reference>
<sequence length="135" mass="14792">MRVIFIDSNVLIDLLEPSSAWADWSEQQQLQAAARDTLVINALVYAEIARSFPSADLLDVFLHELGIGVRAIPLAAAFLASRAHQTYRQRGGARIATLPDFFIAAHAQTEGAILLTRDATRVRSYFPTLSVIAPS</sequence>
<evidence type="ECO:0000256" key="5">
    <source>
        <dbReference type="ARBA" id="ARBA00022801"/>
    </source>
</evidence>
<dbReference type="PANTHER" id="PTHR33653">
    <property type="entry name" value="RIBONUCLEASE VAPC2"/>
    <property type="match status" value="1"/>
</dbReference>
<evidence type="ECO:0000256" key="7">
    <source>
        <dbReference type="ARBA" id="ARBA00038093"/>
    </source>
</evidence>
<evidence type="ECO:0000259" key="8">
    <source>
        <dbReference type="Pfam" id="PF01850"/>
    </source>
</evidence>
<keyword evidence="2" id="KW-1277">Toxin-antitoxin system</keyword>
<dbReference type="Proteomes" id="UP000275180">
    <property type="component" value="Unassembled WGS sequence"/>
</dbReference>
<evidence type="ECO:0000256" key="2">
    <source>
        <dbReference type="ARBA" id="ARBA00022649"/>
    </source>
</evidence>
<comment type="caution">
    <text evidence="9">The sequence shown here is derived from an EMBL/GenBank/DDBJ whole genome shotgun (WGS) entry which is preliminary data.</text>
</comment>
<dbReference type="GO" id="GO:0004518">
    <property type="term" value="F:nuclease activity"/>
    <property type="evidence" value="ECO:0007669"/>
    <property type="project" value="UniProtKB-KW"/>
</dbReference>
<keyword evidence="3" id="KW-0540">Nuclease</keyword>
<dbReference type="EMBL" id="RDQJ01000013">
    <property type="protein sequence ID" value="RMX11867.1"/>
    <property type="molecule type" value="Genomic_DNA"/>
</dbReference>
<dbReference type="Gene3D" id="3.40.50.1010">
    <property type="entry name" value="5'-nuclease"/>
    <property type="match status" value="1"/>
</dbReference>
<accession>A0A3M6R974</accession>
<dbReference type="GO" id="GO:0046872">
    <property type="term" value="F:metal ion binding"/>
    <property type="evidence" value="ECO:0007669"/>
    <property type="project" value="UniProtKB-KW"/>
</dbReference>
<evidence type="ECO:0000256" key="4">
    <source>
        <dbReference type="ARBA" id="ARBA00022723"/>
    </source>
</evidence>
<dbReference type="InterPro" id="IPR050556">
    <property type="entry name" value="Type_II_TA_system_RNase"/>
</dbReference>
<dbReference type="InterPro" id="IPR002716">
    <property type="entry name" value="PIN_dom"/>
</dbReference>
<keyword evidence="6" id="KW-0460">Magnesium</keyword>
<proteinExistence type="inferred from homology"/>
<evidence type="ECO:0000256" key="3">
    <source>
        <dbReference type="ARBA" id="ARBA00022722"/>
    </source>
</evidence>
<protein>
    <submittedName>
        <fullName evidence="9">PIN domain-containing protein</fullName>
    </submittedName>
</protein>
<evidence type="ECO:0000256" key="6">
    <source>
        <dbReference type="ARBA" id="ARBA00022842"/>
    </source>
</evidence>
<comment type="cofactor">
    <cofactor evidence="1">
        <name>Mg(2+)</name>
        <dbReference type="ChEBI" id="CHEBI:18420"/>
    </cofactor>
</comment>
<dbReference type="SUPFAM" id="SSF88723">
    <property type="entry name" value="PIN domain-like"/>
    <property type="match status" value="1"/>
</dbReference>
<organism evidence="9 10">
    <name type="scientific">Vandammella animalimorsus</name>
    <dbReference type="NCBI Taxonomy" id="2029117"/>
    <lineage>
        <taxon>Bacteria</taxon>
        <taxon>Pseudomonadati</taxon>
        <taxon>Pseudomonadota</taxon>
        <taxon>Betaproteobacteria</taxon>
        <taxon>Burkholderiales</taxon>
        <taxon>Comamonadaceae</taxon>
        <taxon>Vandammella</taxon>
    </lineage>
</organism>
<dbReference type="InterPro" id="IPR029060">
    <property type="entry name" value="PIN-like_dom_sf"/>
</dbReference>
<dbReference type="AlphaFoldDB" id="A0A3M6R974"/>